<feature type="signal peptide" evidence="2">
    <location>
        <begin position="1"/>
        <end position="21"/>
    </location>
</feature>
<protein>
    <submittedName>
        <fullName evidence="3">Uncharacterized protein</fullName>
    </submittedName>
</protein>
<dbReference type="KEGG" id="spai:FPZ24_01625"/>
<evidence type="ECO:0000256" key="1">
    <source>
        <dbReference type="SAM" id="Phobius"/>
    </source>
</evidence>
<keyword evidence="1" id="KW-0812">Transmembrane</keyword>
<feature type="transmembrane region" description="Helical" evidence="1">
    <location>
        <begin position="51"/>
        <end position="69"/>
    </location>
</feature>
<sequence>MKRLAGMAAIAALAMPSVAMASPSNPAAKLSVAGNVRAGAPAKNANKLGSTVINLAIFAVIVGGGLLILTTGKDKSKSN</sequence>
<keyword evidence="1" id="KW-0472">Membrane</keyword>
<keyword evidence="4" id="KW-1185">Reference proteome</keyword>
<evidence type="ECO:0000256" key="2">
    <source>
        <dbReference type="SAM" id="SignalP"/>
    </source>
</evidence>
<keyword evidence="2" id="KW-0732">Signal</keyword>
<reference evidence="3 4" key="1">
    <citation type="submission" date="2019-07" db="EMBL/GenBank/DDBJ databases">
        <title>Full genome sequence of Sphingomonas sp. 4R-6-7(HKS19).</title>
        <authorList>
            <person name="Im W.-T."/>
        </authorList>
    </citation>
    <scope>NUCLEOTIDE SEQUENCE [LARGE SCALE GENOMIC DNA]</scope>
    <source>
        <strain evidence="3 4">HKS19</strain>
    </source>
</reference>
<evidence type="ECO:0000313" key="4">
    <source>
        <dbReference type="Proteomes" id="UP000315673"/>
    </source>
</evidence>
<keyword evidence="1" id="KW-1133">Transmembrane helix</keyword>
<feature type="chain" id="PRO_5022943502" evidence="2">
    <location>
        <begin position="22"/>
        <end position="79"/>
    </location>
</feature>
<dbReference type="Proteomes" id="UP000315673">
    <property type="component" value="Chromosome"/>
</dbReference>
<name>A0A5B8LEJ8_9SPHN</name>
<dbReference type="RefSeq" id="WP_146569413.1">
    <property type="nucleotide sequence ID" value="NZ_CP042306.1"/>
</dbReference>
<dbReference type="EMBL" id="CP042306">
    <property type="protein sequence ID" value="QDZ06329.1"/>
    <property type="molecule type" value="Genomic_DNA"/>
</dbReference>
<evidence type="ECO:0000313" key="3">
    <source>
        <dbReference type="EMBL" id="QDZ06329.1"/>
    </source>
</evidence>
<dbReference type="AlphaFoldDB" id="A0A5B8LEJ8"/>
<gene>
    <name evidence="3" type="ORF">FPZ24_01625</name>
</gene>
<proteinExistence type="predicted"/>
<organism evidence="3 4">
    <name type="scientific">Sphingomonas panacisoli</name>
    <dbReference type="NCBI Taxonomy" id="1813879"/>
    <lineage>
        <taxon>Bacteria</taxon>
        <taxon>Pseudomonadati</taxon>
        <taxon>Pseudomonadota</taxon>
        <taxon>Alphaproteobacteria</taxon>
        <taxon>Sphingomonadales</taxon>
        <taxon>Sphingomonadaceae</taxon>
        <taxon>Sphingomonas</taxon>
    </lineage>
</organism>
<accession>A0A5B8LEJ8</accession>